<evidence type="ECO:0000256" key="4">
    <source>
        <dbReference type="ARBA" id="ARBA00022759"/>
    </source>
</evidence>
<feature type="domain" description="Reverse transcriptase RNase H-like" evidence="7">
    <location>
        <begin position="6"/>
        <end position="83"/>
    </location>
</feature>
<evidence type="ECO:0000256" key="6">
    <source>
        <dbReference type="ARBA" id="ARBA00022918"/>
    </source>
</evidence>
<evidence type="ECO:0000256" key="1">
    <source>
        <dbReference type="ARBA" id="ARBA00022679"/>
    </source>
</evidence>
<sequence length="209" mass="23859">MLVRAEGKEHQPIYYVSKVLQRAVLRYLLIEKLALALIVAARKLRPYFQSHQVIVLTNQPLKTILASPNASEKMTKWAVKLSEHSIEFEPRSAIKVQALLDRESLHDAWKRFKNMLRKYPHHELLVWRQVGTIMKKLPSKVFNIIDEIATNMYSYGQERTDKKITDIHSVDAISALSAQMTPLTHKVDNVGTAMWNGAPIGPCVVHAVK</sequence>
<keyword evidence="5" id="KW-0378">Hydrolase</keyword>
<keyword evidence="4" id="KW-0255">Endonuclease</keyword>
<evidence type="ECO:0000256" key="5">
    <source>
        <dbReference type="ARBA" id="ARBA00022801"/>
    </source>
</evidence>
<dbReference type="AlphaFoldDB" id="A0AAW2L1M6"/>
<dbReference type="EMBL" id="JACGWJ010000026">
    <property type="protein sequence ID" value="KAL0313145.1"/>
    <property type="molecule type" value="Genomic_DNA"/>
</dbReference>
<dbReference type="SUPFAM" id="SSF56672">
    <property type="entry name" value="DNA/RNA polymerases"/>
    <property type="match status" value="1"/>
</dbReference>
<reference evidence="8" key="1">
    <citation type="submission" date="2020-06" db="EMBL/GenBank/DDBJ databases">
        <authorList>
            <person name="Li T."/>
            <person name="Hu X."/>
            <person name="Zhang T."/>
            <person name="Song X."/>
            <person name="Zhang H."/>
            <person name="Dai N."/>
            <person name="Sheng W."/>
            <person name="Hou X."/>
            <person name="Wei L."/>
        </authorList>
    </citation>
    <scope>NUCLEOTIDE SEQUENCE</scope>
    <source>
        <strain evidence="8">G02</strain>
        <tissue evidence="8">Leaf</tissue>
    </source>
</reference>
<evidence type="ECO:0000256" key="3">
    <source>
        <dbReference type="ARBA" id="ARBA00022722"/>
    </source>
</evidence>
<dbReference type="GO" id="GO:0016787">
    <property type="term" value="F:hydrolase activity"/>
    <property type="evidence" value="ECO:0007669"/>
    <property type="project" value="UniProtKB-KW"/>
</dbReference>
<dbReference type="InterPro" id="IPR041373">
    <property type="entry name" value="RT_RNaseH"/>
</dbReference>
<evidence type="ECO:0000256" key="2">
    <source>
        <dbReference type="ARBA" id="ARBA00022695"/>
    </source>
</evidence>
<reference evidence="8" key="2">
    <citation type="journal article" date="2024" name="Plant">
        <title>Genomic evolution and insights into agronomic trait innovations of Sesamum species.</title>
        <authorList>
            <person name="Miao H."/>
            <person name="Wang L."/>
            <person name="Qu L."/>
            <person name="Liu H."/>
            <person name="Sun Y."/>
            <person name="Le M."/>
            <person name="Wang Q."/>
            <person name="Wei S."/>
            <person name="Zheng Y."/>
            <person name="Lin W."/>
            <person name="Duan Y."/>
            <person name="Cao H."/>
            <person name="Xiong S."/>
            <person name="Wang X."/>
            <person name="Wei L."/>
            <person name="Li C."/>
            <person name="Ma Q."/>
            <person name="Ju M."/>
            <person name="Zhao R."/>
            <person name="Li G."/>
            <person name="Mu C."/>
            <person name="Tian Q."/>
            <person name="Mei H."/>
            <person name="Zhang T."/>
            <person name="Gao T."/>
            <person name="Zhang H."/>
        </authorList>
    </citation>
    <scope>NUCLEOTIDE SEQUENCE</scope>
    <source>
        <strain evidence="8">G02</strain>
    </source>
</reference>
<name>A0AAW2L1M6_SESRA</name>
<dbReference type="GO" id="GO:0003964">
    <property type="term" value="F:RNA-directed DNA polymerase activity"/>
    <property type="evidence" value="ECO:0007669"/>
    <property type="project" value="UniProtKB-KW"/>
</dbReference>
<keyword evidence="1" id="KW-0808">Transferase</keyword>
<keyword evidence="3" id="KW-0540">Nuclease</keyword>
<evidence type="ECO:0000259" key="7">
    <source>
        <dbReference type="Pfam" id="PF17917"/>
    </source>
</evidence>
<proteinExistence type="predicted"/>
<dbReference type="PANTHER" id="PTHR48475">
    <property type="entry name" value="RIBONUCLEASE H"/>
    <property type="match status" value="1"/>
</dbReference>
<dbReference type="GO" id="GO:0004519">
    <property type="term" value="F:endonuclease activity"/>
    <property type="evidence" value="ECO:0007669"/>
    <property type="project" value="UniProtKB-KW"/>
</dbReference>
<keyword evidence="6" id="KW-0695">RNA-directed DNA polymerase</keyword>
<keyword evidence="2" id="KW-0548">Nucleotidyltransferase</keyword>
<accession>A0AAW2L1M6</accession>
<dbReference type="InterPro" id="IPR043502">
    <property type="entry name" value="DNA/RNA_pol_sf"/>
</dbReference>
<comment type="caution">
    <text evidence="8">The sequence shown here is derived from an EMBL/GenBank/DDBJ whole genome shotgun (WGS) entry which is preliminary data.</text>
</comment>
<dbReference type="Pfam" id="PF17917">
    <property type="entry name" value="RT_RNaseH"/>
    <property type="match status" value="1"/>
</dbReference>
<dbReference type="PANTHER" id="PTHR48475:SF2">
    <property type="entry name" value="RIBONUCLEASE H"/>
    <property type="match status" value="1"/>
</dbReference>
<gene>
    <name evidence="8" type="ORF">Sradi_5713800</name>
</gene>
<protein>
    <recommendedName>
        <fullName evidence="7">Reverse transcriptase RNase H-like domain-containing protein</fullName>
    </recommendedName>
</protein>
<organism evidence="8">
    <name type="scientific">Sesamum radiatum</name>
    <name type="common">Black benniseed</name>
    <dbReference type="NCBI Taxonomy" id="300843"/>
    <lineage>
        <taxon>Eukaryota</taxon>
        <taxon>Viridiplantae</taxon>
        <taxon>Streptophyta</taxon>
        <taxon>Embryophyta</taxon>
        <taxon>Tracheophyta</taxon>
        <taxon>Spermatophyta</taxon>
        <taxon>Magnoliopsida</taxon>
        <taxon>eudicotyledons</taxon>
        <taxon>Gunneridae</taxon>
        <taxon>Pentapetalae</taxon>
        <taxon>asterids</taxon>
        <taxon>lamiids</taxon>
        <taxon>Lamiales</taxon>
        <taxon>Pedaliaceae</taxon>
        <taxon>Sesamum</taxon>
    </lineage>
</organism>
<evidence type="ECO:0000313" key="8">
    <source>
        <dbReference type="EMBL" id="KAL0313145.1"/>
    </source>
</evidence>